<sequence>MYMLLDVNTDIYPLQVDDKFTMALSSTLSLDGTPDDATFDQSGRKSLADKYEYVMYGKLYKFSDKESGGNVKIEVYVSFGGLLMLLQGDPSNLGNLMMDQRLYLLMRKVG</sequence>
<evidence type="ECO:0008006" key="6">
    <source>
        <dbReference type="Google" id="ProtNLM"/>
    </source>
</evidence>
<dbReference type="SUPFAM" id="SSF50249">
    <property type="entry name" value="Nucleic acid-binding proteins"/>
    <property type="match status" value="1"/>
</dbReference>
<dbReference type="Pfam" id="PF03870">
    <property type="entry name" value="RNA_pol_Rpb8"/>
    <property type="match status" value="1"/>
</dbReference>
<comment type="subcellular location">
    <subcellularLocation>
        <location evidence="1">Nucleus</location>
    </subcellularLocation>
</comment>
<keyword evidence="5" id="KW-1185">Reference proteome</keyword>
<dbReference type="PANTHER" id="PTHR10917:SF0">
    <property type="entry name" value="DNA-DIRECTED RNA POLYMERASES I, II, AND III SUBUNIT RPABC3"/>
    <property type="match status" value="1"/>
</dbReference>
<dbReference type="GO" id="GO:0005665">
    <property type="term" value="C:RNA polymerase II, core complex"/>
    <property type="evidence" value="ECO:0007669"/>
    <property type="project" value="TreeGrafter"/>
</dbReference>
<dbReference type="PANTHER" id="PTHR10917">
    <property type="entry name" value="DNA-DIRECTED RNA POLYMERASES I, II, AND III SUBUNIT RPABC3"/>
    <property type="match status" value="1"/>
</dbReference>
<dbReference type="GO" id="GO:0005736">
    <property type="term" value="C:RNA polymerase I complex"/>
    <property type="evidence" value="ECO:0007669"/>
    <property type="project" value="TreeGrafter"/>
</dbReference>
<dbReference type="GO" id="GO:0006351">
    <property type="term" value="P:DNA-templated transcription"/>
    <property type="evidence" value="ECO:0007669"/>
    <property type="project" value="InterPro"/>
</dbReference>
<dbReference type="InterPro" id="IPR012340">
    <property type="entry name" value="NA-bd_OB-fold"/>
</dbReference>
<dbReference type="SMART" id="SM00658">
    <property type="entry name" value="RPOL8c"/>
    <property type="match status" value="1"/>
</dbReference>
<dbReference type="OrthoDB" id="20018at2759"/>
<protein>
    <recommendedName>
        <fullName evidence="6">DNA-directed RNA polymerases I, II, and III subunit RPABC3</fullName>
    </recommendedName>
</protein>
<dbReference type="Proteomes" id="UP000825935">
    <property type="component" value="Chromosome 7"/>
</dbReference>
<dbReference type="OMA" id="IKQYEYV"/>
<dbReference type="GO" id="GO:0005666">
    <property type="term" value="C:RNA polymerase III complex"/>
    <property type="evidence" value="ECO:0007669"/>
    <property type="project" value="TreeGrafter"/>
</dbReference>
<keyword evidence="3" id="KW-0539">Nucleus</keyword>
<comment type="caution">
    <text evidence="4">The sequence shown here is derived from an EMBL/GenBank/DDBJ whole genome shotgun (WGS) entry which is preliminary data.</text>
</comment>
<comment type="similarity">
    <text evidence="2">Belongs to the eukaryotic RPB8 RNA polymerase subunit family.</text>
</comment>
<dbReference type="GO" id="GO:0003899">
    <property type="term" value="F:DNA-directed RNA polymerase activity"/>
    <property type="evidence" value="ECO:0007669"/>
    <property type="project" value="InterPro"/>
</dbReference>
<evidence type="ECO:0000256" key="2">
    <source>
        <dbReference type="ARBA" id="ARBA00008912"/>
    </source>
</evidence>
<proteinExistence type="inferred from homology"/>
<dbReference type="Gene3D" id="2.40.50.140">
    <property type="entry name" value="Nucleic acid-binding proteins"/>
    <property type="match status" value="1"/>
</dbReference>
<evidence type="ECO:0000256" key="3">
    <source>
        <dbReference type="ARBA" id="ARBA00023242"/>
    </source>
</evidence>
<accession>A0A8T2UEY8</accession>
<name>A0A8T2UEY8_CERRI</name>
<gene>
    <name evidence="4" type="ORF">KP509_07G059800</name>
</gene>
<evidence type="ECO:0000313" key="4">
    <source>
        <dbReference type="EMBL" id="KAH7433218.1"/>
    </source>
</evidence>
<dbReference type="AlphaFoldDB" id="A0A8T2UEY8"/>
<evidence type="ECO:0000313" key="5">
    <source>
        <dbReference type="Proteomes" id="UP000825935"/>
    </source>
</evidence>
<dbReference type="EMBL" id="CM035412">
    <property type="protein sequence ID" value="KAH7433218.1"/>
    <property type="molecule type" value="Genomic_DNA"/>
</dbReference>
<dbReference type="InterPro" id="IPR005570">
    <property type="entry name" value="RPABC3"/>
</dbReference>
<evidence type="ECO:0000256" key="1">
    <source>
        <dbReference type="ARBA" id="ARBA00004123"/>
    </source>
</evidence>
<reference evidence="4" key="1">
    <citation type="submission" date="2021-08" db="EMBL/GenBank/DDBJ databases">
        <title>WGS assembly of Ceratopteris richardii.</title>
        <authorList>
            <person name="Marchant D.B."/>
            <person name="Chen G."/>
            <person name="Jenkins J."/>
            <person name="Shu S."/>
            <person name="Leebens-Mack J."/>
            <person name="Grimwood J."/>
            <person name="Schmutz J."/>
            <person name="Soltis P."/>
            <person name="Soltis D."/>
            <person name="Chen Z.-H."/>
        </authorList>
    </citation>
    <scope>NUCLEOTIDE SEQUENCE</scope>
    <source>
        <strain evidence="4">Whitten #5841</strain>
        <tissue evidence="4">Leaf</tissue>
    </source>
</reference>
<organism evidence="4 5">
    <name type="scientific">Ceratopteris richardii</name>
    <name type="common">Triangle waterfern</name>
    <dbReference type="NCBI Taxonomy" id="49495"/>
    <lineage>
        <taxon>Eukaryota</taxon>
        <taxon>Viridiplantae</taxon>
        <taxon>Streptophyta</taxon>
        <taxon>Embryophyta</taxon>
        <taxon>Tracheophyta</taxon>
        <taxon>Polypodiopsida</taxon>
        <taxon>Polypodiidae</taxon>
        <taxon>Polypodiales</taxon>
        <taxon>Pteridineae</taxon>
        <taxon>Pteridaceae</taxon>
        <taxon>Parkerioideae</taxon>
        <taxon>Ceratopteris</taxon>
    </lineage>
</organism>
<dbReference type="PIRSF" id="PIRSF000779">
    <property type="entry name" value="RNA_pol_Rpb8"/>
    <property type="match status" value="1"/>
</dbReference>